<dbReference type="EMBL" id="GBRH01215672">
    <property type="protein sequence ID" value="JAD82223.1"/>
    <property type="molecule type" value="Transcribed_RNA"/>
</dbReference>
<name>A0A0A9D698_ARUDO</name>
<dbReference type="AlphaFoldDB" id="A0A0A9D698"/>
<sequence>MSLHIISIVYIIFCISIVHIAVCRYYWVTHKDQESRN</sequence>
<accession>A0A0A9D698</accession>
<proteinExistence type="predicted"/>
<organism evidence="1">
    <name type="scientific">Arundo donax</name>
    <name type="common">Giant reed</name>
    <name type="synonym">Donax arundinaceus</name>
    <dbReference type="NCBI Taxonomy" id="35708"/>
    <lineage>
        <taxon>Eukaryota</taxon>
        <taxon>Viridiplantae</taxon>
        <taxon>Streptophyta</taxon>
        <taxon>Embryophyta</taxon>
        <taxon>Tracheophyta</taxon>
        <taxon>Spermatophyta</taxon>
        <taxon>Magnoliopsida</taxon>
        <taxon>Liliopsida</taxon>
        <taxon>Poales</taxon>
        <taxon>Poaceae</taxon>
        <taxon>PACMAD clade</taxon>
        <taxon>Arundinoideae</taxon>
        <taxon>Arundineae</taxon>
        <taxon>Arundo</taxon>
    </lineage>
</organism>
<protein>
    <submittedName>
        <fullName evidence="1">Uncharacterized protein</fullName>
    </submittedName>
</protein>
<reference evidence="1" key="2">
    <citation type="journal article" date="2015" name="Data Brief">
        <title>Shoot transcriptome of the giant reed, Arundo donax.</title>
        <authorList>
            <person name="Barrero R.A."/>
            <person name="Guerrero F.D."/>
            <person name="Moolhuijzen P."/>
            <person name="Goolsby J.A."/>
            <person name="Tidwell J."/>
            <person name="Bellgard S.E."/>
            <person name="Bellgard M.I."/>
        </authorList>
    </citation>
    <scope>NUCLEOTIDE SEQUENCE</scope>
    <source>
        <tissue evidence="1">Shoot tissue taken approximately 20 cm above the soil surface</tissue>
    </source>
</reference>
<reference evidence="1" key="1">
    <citation type="submission" date="2014-09" db="EMBL/GenBank/DDBJ databases">
        <authorList>
            <person name="Magalhaes I.L.F."/>
            <person name="Oliveira U."/>
            <person name="Santos F.R."/>
            <person name="Vidigal T.H.D.A."/>
            <person name="Brescovit A.D."/>
            <person name="Santos A.J."/>
        </authorList>
    </citation>
    <scope>NUCLEOTIDE SEQUENCE</scope>
    <source>
        <tissue evidence="1">Shoot tissue taken approximately 20 cm above the soil surface</tissue>
    </source>
</reference>
<evidence type="ECO:0000313" key="1">
    <source>
        <dbReference type="EMBL" id="JAD82223.1"/>
    </source>
</evidence>